<evidence type="ECO:0000256" key="4">
    <source>
        <dbReference type="ARBA" id="ARBA00046271"/>
    </source>
</evidence>
<evidence type="ECO:0000256" key="5">
    <source>
        <dbReference type="SAM" id="MobiDB-lite"/>
    </source>
</evidence>
<evidence type="ECO:0000256" key="3">
    <source>
        <dbReference type="ARBA" id="ARBA00023140"/>
    </source>
</evidence>
<organism evidence="6 7">
    <name type="scientific">Hapsidospora chrysogenum (strain ATCC 11550 / CBS 779.69 / DSM 880 / IAM 14645 / JCM 23072 / IMI 49137)</name>
    <name type="common">Acremonium chrysogenum</name>
    <dbReference type="NCBI Taxonomy" id="857340"/>
    <lineage>
        <taxon>Eukaryota</taxon>
        <taxon>Fungi</taxon>
        <taxon>Dikarya</taxon>
        <taxon>Ascomycota</taxon>
        <taxon>Pezizomycotina</taxon>
        <taxon>Sordariomycetes</taxon>
        <taxon>Hypocreomycetidae</taxon>
        <taxon>Hypocreales</taxon>
        <taxon>Bionectriaceae</taxon>
        <taxon>Hapsidospora</taxon>
    </lineage>
</organism>
<sequence length="289" mass="32017">MAGTYDQFIAFGTDNAGLERILRLFQSLFQILTSYPLLIATLLPTSPPAIHISAETSLRQLQSRLAITRRWLRLFRFLDAFRGGWQLYLSEAKTLETWLDAHAKTCLGMYGLLESVTLLDLLDVDHLEVFGRERAASLNVDAQRFWFAALYLSAMSSAVKLVRLLAYRPVPPTGDGFAMGGAGLGGKGSGEKDGALVSGEDKSDLEKIKEEREKRKRQQKEWAKKVSGEMGALGMKLLSDMLDLVIPASIVGWIQVDPGLVGLAMFCSTIITGNDVWRRHGRQLAKEQA</sequence>
<evidence type="ECO:0008006" key="8">
    <source>
        <dbReference type="Google" id="ProtNLM"/>
    </source>
</evidence>
<protein>
    <recommendedName>
        <fullName evidence="8">Peroxisomal membrane protein-like protein</fullName>
    </recommendedName>
</protein>
<name>A0A086T9T7_HAPC1</name>
<feature type="region of interest" description="Disordered" evidence="5">
    <location>
        <begin position="187"/>
        <end position="221"/>
    </location>
</feature>
<evidence type="ECO:0000256" key="2">
    <source>
        <dbReference type="ARBA" id="ARBA00023136"/>
    </source>
</evidence>
<dbReference type="HOGENOM" id="CLU_049216_1_0_1"/>
<proteinExistence type="predicted"/>
<evidence type="ECO:0000256" key="1">
    <source>
        <dbReference type="ARBA" id="ARBA00022593"/>
    </source>
</evidence>
<keyword evidence="3" id="KW-0576">Peroxisome</keyword>
<dbReference type="InterPro" id="IPR008733">
    <property type="entry name" value="PEX11"/>
</dbReference>
<dbReference type="EMBL" id="JPKY01000023">
    <property type="protein sequence ID" value="KFH46119.1"/>
    <property type="molecule type" value="Genomic_DNA"/>
</dbReference>
<evidence type="ECO:0000313" key="6">
    <source>
        <dbReference type="EMBL" id="KFH46119.1"/>
    </source>
</evidence>
<comment type="caution">
    <text evidence="6">The sequence shown here is derived from an EMBL/GenBank/DDBJ whole genome shotgun (WGS) entry which is preliminary data.</text>
</comment>
<keyword evidence="2" id="KW-0472">Membrane</keyword>
<keyword evidence="1" id="KW-0962">Peroxisome biogenesis</keyword>
<accession>A0A086T9T7</accession>
<dbReference type="OrthoDB" id="3636394at2759"/>
<feature type="compositionally biased region" description="Basic and acidic residues" evidence="5">
    <location>
        <begin position="189"/>
        <end position="221"/>
    </location>
</feature>
<reference evidence="7" key="1">
    <citation type="journal article" date="2014" name="Genome Announc.">
        <title>Genome sequence and annotation of Acremonium chrysogenum, producer of the beta-lactam antibiotic cephalosporin C.</title>
        <authorList>
            <person name="Terfehr D."/>
            <person name="Dahlmann T.A."/>
            <person name="Specht T."/>
            <person name="Zadra I."/>
            <person name="Kuernsteiner H."/>
            <person name="Kueck U."/>
        </authorList>
    </citation>
    <scope>NUCLEOTIDE SEQUENCE [LARGE SCALE GENOMIC DNA]</scope>
    <source>
        <strain evidence="7">ATCC 11550 / CBS 779.69 / DSM 880 / IAM 14645 / JCM 23072 / IMI 49137</strain>
    </source>
</reference>
<dbReference type="Proteomes" id="UP000029964">
    <property type="component" value="Unassembled WGS sequence"/>
</dbReference>
<keyword evidence="7" id="KW-1185">Reference proteome</keyword>
<dbReference type="PANTHER" id="PTHR12652:SF23">
    <property type="entry name" value="MICROBODY (PEROXISOME) PROLIFERATION PROTEIN PEROXIN 11B (EUROFUNG)"/>
    <property type="match status" value="1"/>
</dbReference>
<dbReference type="GO" id="GO:0005778">
    <property type="term" value="C:peroxisomal membrane"/>
    <property type="evidence" value="ECO:0007669"/>
    <property type="project" value="UniProtKB-SubCell"/>
</dbReference>
<dbReference type="AlphaFoldDB" id="A0A086T9T7"/>
<gene>
    <name evidence="6" type="ORF">ACRE_031180</name>
</gene>
<dbReference type="GO" id="GO:0016559">
    <property type="term" value="P:peroxisome fission"/>
    <property type="evidence" value="ECO:0007669"/>
    <property type="project" value="InterPro"/>
</dbReference>
<evidence type="ECO:0000313" key="7">
    <source>
        <dbReference type="Proteomes" id="UP000029964"/>
    </source>
</evidence>
<dbReference type="PANTHER" id="PTHR12652">
    <property type="entry name" value="PEROXISOMAL BIOGENESIS FACTOR 11"/>
    <property type="match status" value="1"/>
</dbReference>
<comment type="subcellular location">
    <subcellularLocation>
        <location evidence="4">Peroxisome membrane</location>
    </subcellularLocation>
</comment>
<dbReference type="Pfam" id="PF05648">
    <property type="entry name" value="PEX11"/>
    <property type="match status" value="1"/>
</dbReference>